<evidence type="ECO:0000256" key="3">
    <source>
        <dbReference type="ARBA" id="ARBA00022692"/>
    </source>
</evidence>
<feature type="transmembrane region" description="Helical" evidence="6">
    <location>
        <begin position="12"/>
        <end position="40"/>
    </location>
</feature>
<dbReference type="Proteomes" id="UP000053462">
    <property type="component" value="Unassembled WGS sequence"/>
</dbReference>
<evidence type="ECO:0000256" key="4">
    <source>
        <dbReference type="ARBA" id="ARBA00022989"/>
    </source>
</evidence>
<evidence type="ECO:0000313" key="7">
    <source>
        <dbReference type="EMBL" id="KUH32423.1"/>
    </source>
</evidence>
<evidence type="ECO:0000256" key="6">
    <source>
        <dbReference type="SAM" id="Phobius"/>
    </source>
</evidence>
<keyword evidence="2" id="KW-1003">Cell membrane</keyword>
<name>A0A100XWE6_9EURY</name>
<dbReference type="EMBL" id="LLYW01000035">
    <property type="protein sequence ID" value="KUH32423.1"/>
    <property type="molecule type" value="Genomic_DNA"/>
</dbReference>
<gene>
    <name evidence="7" type="ORF">APY94_10080</name>
</gene>
<dbReference type="GO" id="GO:0008324">
    <property type="term" value="F:monoatomic cation transmembrane transporter activity"/>
    <property type="evidence" value="ECO:0007669"/>
    <property type="project" value="InterPro"/>
</dbReference>
<dbReference type="GO" id="GO:0005886">
    <property type="term" value="C:plasma membrane"/>
    <property type="evidence" value="ECO:0007669"/>
    <property type="project" value="UniProtKB-SubCell"/>
</dbReference>
<organism evidence="7 8">
    <name type="scientific">Thermococcus celericrescens</name>
    <dbReference type="NCBI Taxonomy" id="227598"/>
    <lineage>
        <taxon>Archaea</taxon>
        <taxon>Methanobacteriati</taxon>
        <taxon>Methanobacteriota</taxon>
        <taxon>Thermococci</taxon>
        <taxon>Thermococcales</taxon>
        <taxon>Thermococcaceae</taxon>
        <taxon>Thermococcus</taxon>
    </lineage>
</organism>
<keyword evidence="4 6" id="KW-1133">Transmembrane helix</keyword>
<accession>A0A100XWE6</accession>
<dbReference type="AlphaFoldDB" id="A0A100XWE6"/>
<evidence type="ECO:0000256" key="5">
    <source>
        <dbReference type="ARBA" id="ARBA00023136"/>
    </source>
</evidence>
<evidence type="ECO:0000256" key="1">
    <source>
        <dbReference type="ARBA" id="ARBA00004651"/>
    </source>
</evidence>
<keyword evidence="8" id="KW-1185">Reference proteome</keyword>
<comment type="caution">
    <text evidence="7">The sequence shown here is derived from an EMBL/GenBank/DDBJ whole genome shotgun (WGS) entry which is preliminary data.</text>
</comment>
<dbReference type="PIRSF" id="PIRSF019239">
    <property type="entry name" value="MrpE"/>
    <property type="match status" value="1"/>
</dbReference>
<protein>
    <submittedName>
        <fullName evidence="7">Cation:proton antiporter</fullName>
    </submittedName>
</protein>
<reference evidence="7 8" key="1">
    <citation type="submission" date="2015-10" db="EMBL/GenBank/DDBJ databases">
        <title>Draft genome sequence of Thermococcus celericrescens strain DSM 17994.</title>
        <authorList>
            <person name="Hong S.-J."/>
            <person name="Park C.-E."/>
            <person name="Shin J.-H."/>
        </authorList>
    </citation>
    <scope>NUCLEOTIDE SEQUENCE [LARGE SCALE GENOMIC DNA]</scope>
    <source>
        <strain evidence="7 8">DSM 17994</strain>
    </source>
</reference>
<evidence type="ECO:0000313" key="8">
    <source>
        <dbReference type="Proteomes" id="UP000053462"/>
    </source>
</evidence>
<dbReference type="Pfam" id="PF01899">
    <property type="entry name" value="MNHE"/>
    <property type="match status" value="1"/>
</dbReference>
<dbReference type="PANTHER" id="PTHR34584:SF1">
    <property type="entry name" value="NA(+)_H(+) ANTIPORTER SUBUNIT E1"/>
    <property type="match status" value="1"/>
</dbReference>
<sequence length="164" mass="17945">MRSVPVMIAAFVTYIIITGSITAYDIITGAVTAFAAGLLFGKHLVSNPSKALNPARWVRFALYFLKYITVIEAKAHADVIGRILSGDVRPGIVKVPLNLGDEYARFLVAASITNTPGTVTVHMDDHCVYVNWISVSTSDLEKRREEILEEFEENAKKIFEGGGA</sequence>
<comment type="subcellular location">
    <subcellularLocation>
        <location evidence="1">Cell membrane</location>
        <topology evidence="1">Multi-pass membrane protein</topology>
    </subcellularLocation>
</comment>
<dbReference type="InterPro" id="IPR002758">
    <property type="entry name" value="Cation_antiport_E"/>
</dbReference>
<evidence type="ECO:0000256" key="2">
    <source>
        <dbReference type="ARBA" id="ARBA00022475"/>
    </source>
</evidence>
<dbReference type="STRING" id="227598.APY94_10080"/>
<keyword evidence="3 6" id="KW-0812">Transmembrane</keyword>
<proteinExistence type="predicted"/>
<dbReference type="RefSeq" id="WP_058939504.1">
    <property type="nucleotide sequence ID" value="NZ_LLYW01000035.1"/>
</dbReference>
<dbReference type="PANTHER" id="PTHR34584">
    <property type="entry name" value="NA(+)/H(+) ANTIPORTER SUBUNIT E1"/>
    <property type="match status" value="1"/>
</dbReference>
<keyword evidence="5 6" id="KW-0472">Membrane</keyword>
<dbReference type="OrthoDB" id="85180at2157"/>